<sequence length="172" mass="20047">MNKKDCYYLGTITKKIGYQGDLNLFLDTDEPENYINLESILIERDGLLVPFFLTKAELHRNTHLKIHLKDVDEPERFIHRDVFLPLSTLPPLSGQRFYFHEIIGLPAIDENQNRIGEVSDVIDSQTQALCVIKNDEDKEILIPLIDEFIIAFNREKQYIQFQVPEGLLDIFL</sequence>
<evidence type="ECO:0000313" key="8">
    <source>
        <dbReference type="EMBL" id="SZD73462.1"/>
    </source>
</evidence>
<dbReference type="Gene3D" id="2.30.30.240">
    <property type="entry name" value="PRC-barrel domain"/>
    <property type="match status" value="1"/>
</dbReference>
<dbReference type="Gene3D" id="2.40.30.60">
    <property type="entry name" value="RimM"/>
    <property type="match status" value="1"/>
</dbReference>
<dbReference type="GO" id="GO:0043022">
    <property type="term" value="F:ribosome binding"/>
    <property type="evidence" value="ECO:0007669"/>
    <property type="project" value="InterPro"/>
</dbReference>
<dbReference type="InterPro" id="IPR009000">
    <property type="entry name" value="Transl_B-barrel_sf"/>
</dbReference>
<dbReference type="GO" id="GO:0005737">
    <property type="term" value="C:cytoplasm"/>
    <property type="evidence" value="ECO:0007669"/>
    <property type="project" value="UniProtKB-SubCell"/>
</dbReference>
<dbReference type="PANTHER" id="PTHR33692:SF1">
    <property type="entry name" value="RIBOSOME MATURATION FACTOR RIMM"/>
    <property type="match status" value="1"/>
</dbReference>
<evidence type="ECO:0000256" key="4">
    <source>
        <dbReference type="ARBA" id="ARBA00023186"/>
    </source>
</evidence>
<dbReference type="GO" id="GO:0005840">
    <property type="term" value="C:ribosome"/>
    <property type="evidence" value="ECO:0007669"/>
    <property type="project" value="InterPro"/>
</dbReference>
<evidence type="ECO:0000256" key="2">
    <source>
        <dbReference type="ARBA" id="ARBA00022517"/>
    </source>
</evidence>
<comment type="similarity">
    <text evidence="5">Belongs to the RimM family.</text>
</comment>
<dbReference type="Pfam" id="PF24986">
    <property type="entry name" value="PRC_RimM"/>
    <property type="match status" value="1"/>
</dbReference>
<dbReference type="SUPFAM" id="SSF50346">
    <property type="entry name" value="PRC-barrel domain"/>
    <property type="match status" value="1"/>
</dbReference>
<dbReference type="InterPro" id="IPR056792">
    <property type="entry name" value="PRC_RimM"/>
</dbReference>
<dbReference type="HAMAP" id="MF_00014">
    <property type="entry name" value="Ribosome_mat_RimM"/>
    <property type="match status" value="1"/>
</dbReference>
<dbReference type="SUPFAM" id="SSF50447">
    <property type="entry name" value="Translation proteins"/>
    <property type="match status" value="1"/>
</dbReference>
<dbReference type="InterPro" id="IPR002676">
    <property type="entry name" value="RimM_N"/>
</dbReference>
<keyword evidence="1 5" id="KW-0963">Cytoplasm</keyword>
<dbReference type="RefSeq" id="WP_119059525.1">
    <property type="nucleotide sequence ID" value="NZ_OX579588.1"/>
</dbReference>
<organism evidence="8 9">
    <name type="scientific">Candidatus Ornithobacterium hominis</name>
    <dbReference type="NCBI Taxonomy" id="2497989"/>
    <lineage>
        <taxon>Bacteria</taxon>
        <taxon>Pseudomonadati</taxon>
        <taxon>Bacteroidota</taxon>
        <taxon>Flavobacteriia</taxon>
        <taxon>Flavobacteriales</taxon>
        <taxon>Weeksellaceae</taxon>
        <taxon>Ornithobacterium</taxon>
    </lineage>
</organism>
<evidence type="ECO:0000259" key="6">
    <source>
        <dbReference type="Pfam" id="PF01782"/>
    </source>
</evidence>
<comment type="subcellular location">
    <subcellularLocation>
        <location evidence="5">Cytoplasm</location>
    </subcellularLocation>
</comment>
<keyword evidence="3 5" id="KW-0698">rRNA processing</keyword>
<evidence type="ECO:0000313" key="9">
    <source>
        <dbReference type="Proteomes" id="UP000262142"/>
    </source>
</evidence>
<feature type="domain" description="Ribosome maturation factor RimM PRC barrel" evidence="7">
    <location>
        <begin position="100"/>
        <end position="167"/>
    </location>
</feature>
<evidence type="ECO:0000256" key="1">
    <source>
        <dbReference type="ARBA" id="ARBA00022490"/>
    </source>
</evidence>
<dbReference type="InterPro" id="IPR011961">
    <property type="entry name" value="RimM"/>
</dbReference>
<keyword evidence="2 5" id="KW-0690">Ribosome biogenesis</keyword>
<dbReference type="PANTHER" id="PTHR33692">
    <property type="entry name" value="RIBOSOME MATURATION FACTOR RIMM"/>
    <property type="match status" value="1"/>
</dbReference>
<evidence type="ECO:0000259" key="7">
    <source>
        <dbReference type="Pfam" id="PF24986"/>
    </source>
</evidence>
<evidence type="ECO:0000256" key="5">
    <source>
        <dbReference type="HAMAP-Rule" id="MF_00014"/>
    </source>
</evidence>
<comment type="subunit">
    <text evidence="5">Binds ribosomal protein uS19.</text>
</comment>
<protein>
    <recommendedName>
        <fullName evidence="5">Ribosome maturation factor RimM</fullName>
    </recommendedName>
</protein>
<comment type="function">
    <text evidence="5">An accessory protein needed during the final step in the assembly of 30S ribosomal subunit, possibly for assembly of the head region. Essential for efficient processing of 16S rRNA. May be needed both before and after RbfA during the maturation of 16S rRNA. It has affinity for free ribosomal 30S subunits but not for 70S ribosomes.</text>
</comment>
<dbReference type="AlphaFoldDB" id="A0A383U0M3"/>
<name>A0A383U0M3_9FLAO</name>
<reference evidence="8 9" key="1">
    <citation type="submission" date="2018-09" db="EMBL/GenBank/DDBJ databases">
        <authorList>
            <consortium name="Pathogen Informatics"/>
        </authorList>
    </citation>
    <scope>NUCLEOTIDE SEQUENCE [LARGE SCALE GENOMIC DNA]</scope>
    <source>
        <strain evidence="8 9">OH-22767</strain>
    </source>
</reference>
<gene>
    <name evidence="5 8" type="primary">rimM</name>
    <name evidence="8" type="ORF">SAMEA104719789_01275</name>
</gene>
<dbReference type="InterPro" id="IPR011033">
    <property type="entry name" value="PRC_barrel-like_sf"/>
</dbReference>
<dbReference type="GO" id="GO:0006364">
    <property type="term" value="P:rRNA processing"/>
    <property type="evidence" value="ECO:0007669"/>
    <property type="project" value="UniProtKB-UniRule"/>
</dbReference>
<dbReference type="InterPro" id="IPR036976">
    <property type="entry name" value="RimM_N_sf"/>
</dbReference>
<evidence type="ECO:0000256" key="3">
    <source>
        <dbReference type="ARBA" id="ARBA00022552"/>
    </source>
</evidence>
<comment type="domain">
    <text evidence="5">The PRC barrel domain binds ribosomal protein uS19.</text>
</comment>
<dbReference type="OrthoDB" id="9810331at2"/>
<feature type="domain" description="RimM N-terminal" evidence="6">
    <location>
        <begin position="9"/>
        <end position="75"/>
    </location>
</feature>
<dbReference type="Pfam" id="PF01782">
    <property type="entry name" value="RimM"/>
    <property type="match status" value="1"/>
</dbReference>
<proteinExistence type="inferred from homology"/>
<dbReference type="GO" id="GO:0042274">
    <property type="term" value="P:ribosomal small subunit biogenesis"/>
    <property type="evidence" value="ECO:0007669"/>
    <property type="project" value="UniProtKB-UniRule"/>
</dbReference>
<dbReference type="Proteomes" id="UP000262142">
    <property type="component" value="Unassembled WGS sequence"/>
</dbReference>
<accession>A0A383U0M3</accession>
<dbReference type="NCBIfam" id="TIGR02273">
    <property type="entry name" value="16S_RimM"/>
    <property type="match status" value="1"/>
</dbReference>
<dbReference type="EMBL" id="UNSC01000005">
    <property type="protein sequence ID" value="SZD73462.1"/>
    <property type="molecule type" value="Genomic_DNA"/>
</dbReference>
<keyword evidence="9" id="KW-1185">Reference proteome</keyword>
<keyword evidence="4 5" id="KW-0143">Chaperone</keyword>